<dbReference type="Gene3D" id="1.10.10.10">
    <property type="entry name" value="Winged helix-like DNA-binding domain superfamily/Winged helix DNA-binding domain"/>
    <property type="match status" value="1"/>
</dbReference>
<comment type="caution">
    <text evidence="2">The sequence shown here is derived from an EMBL/GenBank/DDBJ whole genome shotgun (WGS) entry which is preliminary data.</text>
</comment>
<dbReference type="InterPro" id="IPR002831">
    <property type="entry name" value="Tscrpt_reg_TrmB_N"/>
</dbReference>
<gene>
    <name evidence="2" type="ORF">KM295_13040</name>
</gene>
<evidence type="ECO:0000313" key="3">
    <source>
        <dbReference type="Proteomes" id="UP001139494"/>
    </source>
</evidence>
<keyword evidence="3" id="KW-1185">Reference proteome</keyword>
<protein>
    <submittedName>
        <fullName evidence="2">Helix-turn-helix domain-containing protein</fullName>
    </submittedName>
</protein>
<dbReference type="Proteomes" id="UP001139494">
    <property type="component" value="Unassembled WGS sequence"/>
</dbReference>
<dbReference type="EMBL" id="JAHLKM010000023">
    <property type="protein sequence ID" value="MCQ4334383.1"/>
    <property type="molecule type" value="Genomic_DNA"/>
</dbReference>
<accession>A0A9R1CV68</accession>
<dbReference type="SUPFAM" id="SSF46785">
    <property type="entry name" value="Winged helix' DNA-binding domain"/>
    <property type="match status" value="1"/>
</dbReference>
<name>A0A9R1CV68_9EURY</name>
<dbReference type="InterPro" id="IPR036390">
    <property type="entry name" value="WH_DNA-bd_sf"/>
</dbReference>
<reference evidence="2" key="1">
    <citation type="journal article" date="2023" name="Front. Microbiol.">
        <title>Genomic-based phylogenetic and metabolic analyses of the genus Natronomonas, and description of Natronomonas aquatica sp. nov.</title>
        <authorList>
            <person name="Garcia-Roldan A."/>
            <person name="Duran-Viseras A."/>
            <person name="de la Haba R.R."/>
            <person name="Corral P."/>
            <person name="Sanchez-Porro C."/>
            <person name="Ventosa A."/>
        </authorList>
    </citation>
    <scope>NUCLEOTIDE SEQUENCE</scope>
    <source>
        <strain evidence="2">F2-12</strain>
    </source>
</reference>
<dbReference type="RefSeq" id="WP_256030417.1">
    <property type="nucleotide sequence ID" value="NZ_JAHLKM010000023.1"/>
</dbReference>
<dbReference type="InterPro" id="IPR036388">
    <property type="entry name" value="WH-like_DNA-bd_sf"/>
</dbReference>
<dbReference type="AlphaFoldDB" id="A0A9R1CV68"/>
<evidence type="ECO:0000313" key="2">
    <source>
        <dbReference type="EMBL" id="MCQ4334383.1"/>
    </source>
</evidence>
<proteinExistence type="predicted"/>
<evidence type="ECO:0000259" key="1">
    <source>
        <dbReference type="Pfam" id="PF01978"/>
    </source>
</evidence>
<organism evidence="2 3">
    <name type="scientific">Natronomonas aquatica</name>
    <dbReference type="NCBI Taxonomy" id="2841590"/>
    <lineage>
        <taxon>Archaea</taxon>
        <taxon>Methanobacteriati</taxon>
        <taxon>Methanobacteriota</taxon>
        <taxon>Stenosarchaea group</taxon>
        <taxon>Halobacteria</taxon>
        <taxon>Halobacteriales</taxon>
        <taxon>Natronomonadaceae</taxon>
        <taxon>Natronomonas</taxon>
    </lineage>
</organism>
<sequence length="81" mass="9173">MGDRKRDENSGRFSEEYPREDFLRVLEELGAAGTTDVAEHVGCDRRTAYLKLQSLEEEGDVESRKVGNALLWELIDESQGV</sequence>
<feature type="domain" description="Transcription regulator TrmB N-terminal" evidence="1">
    <location>
        <begin position="25"/>
        <end position="66"/>
    </location>
</feature>
<dbReference type="Pfam" id="PF01978">
    <property type="entry name" value="TrmB"/>
    <property type="match status" value="1"/>
</dbReference>